<organism evidence="2 3">
    <name type="scientific">Bugula neritina</name>
    <name type="common">Brown bryozoan</name>
    <name type="synonym">Sertularia neritina</name>
    <dbReference type="NCBI Taxonomy" id="10212"/>
    <lineage>
        <taxon>Eukaryota</taxon>
        <taxon>Metazoa</taxon>
        <taxon>Spiralia</taxon>
        <taxon>Lophotrochozoa</taxon>
        <taxon>Bryozoa</taxon>
        <taxon>Gymnolaemata</taxon>
        <taxon>Cheilostomatida</taxon>
        <taxon>Flustrina</taxon>
        <taxon>Buguloidea</taxon>
        <taxon>Bugulidae</taxon>
        <taxon>Bugula</taxon>
    </lineage>
</organism>
<gene>
    <name evidence="2" type="ORF">EB796_022212</name>
</gene>
<sequence length="108" mass="12447">MLTWNYRRKCQLEEEGNGGQGQQRNVKVNWKKVVLGHDLSFSIMAAKRTCTNHKPIVFNKVYHRPAYIVQERRESHKGKATPTMSNENSPVILSSYRPAIPDRNKPAI</sequence>
<evidence type="ECO:0000313" key="3">
    <source>
        <dbReference type="Proteomes" id="UP000593567"/>
    </source>
</evidence>
<feature type="compositionally biased region" description="Polar residues" evidence="1">
    <location>
        <begin position="82"/>
        <end position="92"/>
    </location>
</feature>
<dbReference type="EMBL" id="VXIV02003228">
    <property type="protein sequence ID" value="KAF6019470.1"/>
    <property type="molecule type" value="Genomic_DNA"/>
</dbReference>
<comment type="caution">
    <text evidence="2">The sequence shown here is derived from an EMBL/GenBank/DDBJ whole genome shotgun (WGS) entry which is preliminary data.</text>
</comment>
<dbReference type="AlphaFoldDB" id="A0A7J7IZZ4"/>
<name>A0A7J7IZZ4_BUGNE</name>
<accession>A0A7J7IZZ4</accession>
<feature type="region of interest" description="Disordered" evidence="1">
    <location>
        <begin position="73"/>
        <end position="108"/>
    </location>
</feature>
<proteinExistence type="predicted"/>
<evidence type="ECO:0000256" key="1">
    <source>
        <dbReference type="SAM" id="MobiDB-lite"/>
    </source>
</evidence>
<evidence type="ECO:0000313" key="2">
    <source>
        <dbReference type="EMBL" id="KAF6019470.1"/>
    </source>
</evidence>
<reference evidence="2" key="1">
    <citation type="submission" date="2020-06" db="EMBL/GenBank/DDBJ databases">
        <title>Draft genome of Bugula neritina, a colonial animal packing powerful symbionts and potential medicines.</title>
        <authorList>
            <person name="Rayko M."/>
        </authorList>
    </citation>
    <scope>NUCLEOTIDE SEQUENCE [LARGE SCALE GENOMIC DNA]</scope>
    <source>
        <strain evidence="2">Kwan_BN1</strain>
    </source>
</reference>
<dbReference type="Proteomes" id="UP000593567">
    <property type="component" value="Unassembled WGS sequence"/>
</dbReference>
<keyword evidence="3" id="KW-1185">Reference proteome</keyword>
<protein>
    <submittedName>
        <fullName evidence="2">Uncharacterized protein</fullName>
    </submittedName>
</protein>